<organism evidence="1 2">
    <name type="scientific">Heterostelium pallidum (strain ATCC 26659 / Pp 5 / PN500)</name>
    <name type="common">Cellular slime mold</name>
    <name type="synonym">Polysphondylium pallidum</name>
    <dbReference type="NCBI Taxonomy" id="670386"/>
    <lineage>
        <taxon>Eukaryota</taxon>
        <taxon>Amoebozoa</taxon>
        <taxon>Evosea</taxon>
        <taxon>Eumycetozoa</taxon>
        <taxon>Dictyostelia</taxon>
        <taxon>Acytosteliales</taxon>
        <taxon>Acytosteliaceae</taxon>
        <taxon>Heterostelium</taxon>
    </lineage>
</organism>
<dbReference type="GeneID" id="31360278"/>
<keyword evidence="2" id="KW-1185">Reference proteome</keyword>
<accession>D3B8J8</accession>
<gene>
    <name evidence="1" type="ORF">PPL_04791</name>
</gene>
<dbReference type="RefSeq" id="XP_020434483.1">
    <property type="nucleotide sequence ID" value="XM_020575688.1"/>
</dbReference>
<protein>
    <submittedName>
        <fullName evidence="1">Uncharacterized protein</fullName>
    </submittedName>
</protein>
<comment type="caution">
    <text evidence="1">The sequence shown here is derived from an EMBL/GenBank/DDBJ whole genome shotgun (WGS) entry which is preliminary data.</text>
</comment>
<evidence type="ECO:0000313" key="1">
    <source>
        <dbReference type="EMBL" id="EFA82366.1"/>
    </source>
</evidence>
<proteinExistence type="predicted"/>
<name>D3B8J8_HETP5</name>
<reference evidence="1 2" key="1">
    <citation type="journal article" date="2011" name="Genome Res.">
        <title>Phylogeny-wide analysis of social amoeba genomes highlights ancient origins for complex intercellular communication.</title>
        <authorList>
            <person name="Heidel A.J."/>
            <person name="Lawal H.M."/>
            <person name="Felder M."/>
            <person name="Schilde C."/>
            <person name="Helps N.R."/>
            <person name="Tunggal B."/>
            <person name="Rivero F."/>
            <person name="John U."/>
            <person name="Schleicher M."/>
            <person name="Eichinger L."/>
            <person name="Platzer M."/>
            <person name="Noegel A.A."/>
            <person name="Schaap P."/>
            <person name="Gloeckner G."/>
        </authorList>
    </citation>
    <scope>NUCLEOTIDE SEQUENCE [LARGE SCALE GENOMIC DNA]</scope>
    <source>
        <strain evidence="2">ATCC 26659 / Pp 5 / PN500</strain>
    </source>
</reference>
<dbReference type="EMBL" id="ADBJ01000020">
    <property type="protein sequence ID" value="EFA82366.1"/>
    <property type="molecule type" value="Genomic_DNA"/>
</dbReference>
<dbReference type="Proteomes" id="UP000001396">
    <property type="component" value="Unassembled WGS sequence"/>
</dbReference>
<dbReference type="InParanoid" id="D3B8J8"/>
<dbReference type="AlphaFoldDB" id="D3B8J8"/>
<evidence type="ECO:0000313" key="2">
    <source>
        <dbReference type="Proteomes" id="UP000001396"/>
    </source>
</evidence>
<sequence>MTSRDRIKYAQRLRSEDPKGVQEIYLHELRDLKREYSARTGGAVRAPKTRPNPYGYLIRDQQRETIMEVDLRSGTKNYVQNVKGVQCSPTLLKEIDFLERRSHSRYGARVKTYLFDEYNTSQVNII</sequence>